<dbReference type="OrthoDB" id="7466345at2759"/>
<dbReference type="EMBL" id="CAKXAJ010025676">
    <property type="protein sequence ID" value="CAH2242752.1"/>
    <property type="molecule type" value="Genomic_DNA"/>
</dbReference>
<protein>
    <submittedName>
        <fullName evidence="2">Jg11909 protein</fullName>
    </submittedName>
</protein>
<name>A0A8S4S458_9NEOP</name>
<accession>A0A8S4S458</accession>
<organism evidence="2 3">
    <name type="scientific">Pararge aegeria aegeria</name>
    <dbReference type="NCBI Taxonomy" id="348720"/>
    <lineage>
        <taxon>Eukaryota</taxon>
        <taxon>Metazoa</taxon>
        <taxon>Ecdysozoa</taxon>
        <taxon>Arthropoda</taxon>
        <taxon>Hexapoda</taxon>
        <taxon>Insecta</taxon>
        <taxon>Pterygota</taxon>
        <taxon>Neoptera</taxon>
        <taxon>Endopterygota</taxon>
        <taxon>Lepidoptera</taxon>
        <taxon>Glossata</taxon>
        <taxon>Ditrysia</taxon>
        <taxon>Papilionoidea</taxon>
        <taxon>Nymphalidae</taxon>
        <taxon>Satyrinae</taxon>
        <taxon>Satyrini</taxon>
        <taxon>Parargina</taxon>
        <taxon>Pararge</taxon>
    </lineage>
</organism>
<evidence type="ECO:0000313" key="3">
    <source>
        <dbReference type="Proteomes" id="UP000838756"/>
    </source>
</evidence>
<dbReference type="AlphaFoldDB" id="A0A8S4S458"/>
<evidence type="ECO:0000256" key="1">
    <source>
        <dbReference type="SAM" id="MobiDB-lite"/>
    </source>
</evidence>
<evidence type="ECO:0000313" key="2">
    <source>
        <dbReference type="EMBL" id="CAH2242752.1"/>
    </source>
</evidence>
<comment type="caution">
    <text evidence="2">The sequence shown here is derived from an EMBL/GenBank/DDBJ whole genome shotgun (WGS) entry which is preliminary data.</text>
</comment>
<reference evidence="2" key="1">
    <citation type="submission" date="2022-03" db="EMBL/GenBank/DDBJ databases">
        <authorList>
            <person name="Lindestad O."/>
        </authorList>
    </citation>
    <scope>NUCLEOTIDE SEQUENCE</scope>
</reference>
<gene>
    <name evidence="2" type="primary">jg11909</name>
    <name evidence="2" type="ORF">PAEG_LOCUS18988</name>
</gene>
<keyword evidence="3" id="KW-1185">Reference proteome</keyword>
<proteinExistence type="predicted"/>
<dbReference type="Proteomes" id="UP000838756">
    <property type="component" value="Unassembled WGS sequence"/>
</dbReference>
<sequence length="70" mass="7741">MDVGVPRCWNGNPAPVNAALVDPQPGAQTTSNESRVAAGYKRRRIVEFGTPHNRPMPSSERQSVEMMMMK</sequence>
<feature type="region of interest" description="Disordered" evidence="1">
    <location>
        <begin position="48"/>
        <end position="70"/>
    </location>
</feature>